<protein>
    <submittedName>
        <fullName evidence="1">Uncharacterized protein</fullName>
    </submittedName>
</protein>
<gene>
    <name evidence="1" type="ordered locus">DKAM_0768</name>
</gene>
<proteinExistence type="predicted"/>
<evidence type="ECO:0000313" key="1">
    <source>
        <dbReference type="EMBL" id="ACL11094.1"/>
    </source>
</evidence>
<dbReference type="GeneID" id="7171593"/>
<dbReference type="STRING" id="490899.DKAM_0768"/>
<dbReference type="Proteomes" id="UP000006903">
    <property type="component" value="Chromosome"/>
</dbReference>
<dbReference type="EMBL" id="CP001140">
    <property type="protein sequence ID" value="ACL11094.1"/>
    <property type="molecule type" value="Genomic_DNA"/>
</dbReference>
<dbReference type="eggNOG" id="arCOG08851">
    <property type="taxonomic scope" value="Archaea"/>
</dbReference>
<dbReference type="KEGG" id="dka:DKAM_0768"/>
<accession>B8D4R3</accession>
<organism evidence="1 2">
    <name type="scientific">Desulfurococcus amylolyticus (strain DSM 18924 / JCM 16383 / VKM B-2413 / 1221n)</name>
    <name type="common">Desulfurococcus kamchatkensis</name>
    <dbReference type="NCBI Taxonomy" id="490899"/>
    <lineage>
        <taxon>Archaea</taxon>
        <taxon>Thermoproteota</taxon>
        <taxon>Thermoprotei</taxon>
        <taxon>Desulfurococcales</taxon>
        <taxon>Desulfurococcaceae</taxon>
        <taxon>Desulfurococcus</taxon>
    </lineage>
</organism>
<reference evidence="1 2" key="1">
    <citation type="journal article" date="2009" name="J. Bacteriol.">
        <title>Complete genome sequence of the anaerobic, protein-degrading hyperthermophilic crenarchaeon Desulfurococcus kamchatkensis.</title>
        <authorList>
            <person name="Ravin N.V."/>
            <person name="Mardanov A.V."/>
            <person name="Beletsky A.V."/>
            <person name="Kublanov I.V."/>
            <person name="Kolganova T.V."/>
            <person name="Lebedinsky A.V."/>
            <person name="Chernyh N.A."/>
            <person name="Bonch-Osmolovskaya E.A."/>
            <person name="Skryabin K.G."/>
        </authorList>
    </citation>
    <scope>NUCLEOTIDE SEQUENCE [LARGE SCALE GENOMIC DNA]</scope>
    <source>
        <strain evidence="2">DSM 18924 / JCM 16383 / VKM B-2413 / 1221n</strain>
    </source>
</reference>
<dbReference type="AlphaFoldDB" id="B8D4R3"/>
<dbReference type="RefSeq" id="WP_012608435.1">
    <property type="nucleotide sequence ID" value="NC_011766.1"/>
</dbReference>
<evidence type="ECO:0000313" key="2">
    <source>
        <dbReference type="Proteomes" id="UP000006903"/>
    </source>
</evidence>
<dbReference type="HOGENOM" id="CLU_1987521_0_0_2"/>
<sequence>MSDIIDLAERMARAFSRYNCFIFEENELEKVRDLVIAAELKGLVEVKQVDPRYPYIYIVTPWTRSLEKDCVSRVNIMLTEGRLTQEEYKKYRANLIEQCMVSGEVEVSKRIVEALTRHINKLKSSGNERKNP</sequence>
<name>B8D4R3_DESA1</name>